<feature type="signal peptide" evidence="1">
    <location>
        <begin position="1"/>
        <end position="24"/>
    </location>
</feature>
<protein>
    <submittedName>
        <fullName evidence="4">Secreted protein</fullName>
    </submittedName>
</protein>
<feature type="chain" id="PRO_5043123814" evidence="1">
    <location>
        <begin position="25"/>
        <end position="73"/>
    </location>
</feature>
<evidence type="ECO:0000313" key="4">
    <source>
        <dbReference type="WBParaSite" id="HPLM_0001127201-mRNA-1"/>
    </source>
</evidence>
<sequence length="73" mass="8345">MLPKWLSWTVICATMVFGFPLATGMETINDNSGKYMDIVVRNAEPISKVSNRILIPSVGSRLKVKFWNFYTFL</sequence>
<dbReference type="WBParaSite" id="HPLM_0001127201-mRNA-1">
    <property type="protein sequence ID" value="HPLM_0001127201-mRNA-1"/>
    <property type="gene ID" value="HPLM_0001127201"/>
</dbReference>
<organism evidence="4">
    <name type="scientific">Haemonchus placei</name>
    <name type="common">Barber's pole worm</name>
    <dbReference type="NCBI Taxonomy" id="6290"/>
    <lineage>
        <taxon>Eukaryota</taxon>
        <taxon>Metazoa</taxon>
        <taxon>Ecdysozoa</taxon>
        <taxon>Nematoda</taxon>
        <taxon>Chromadorea</taxon>
        <taxon>Rhabditida</taxon>
        <taxon>Rhabditina</taxon>
        <taxon>Rhabditomorpha</taxon>
        <taxon>Strongyloidea</taxon>
        <taxon>Trichostrongylidae</taxon>
        <taxon>Haemonchus</taxon>
    </lineage>
</organism>
<dbReference type="Proteomes" id="UP000268014">
    <property type="component" value="Unassembled WGS sequence"/>
</dbReference>
<dbReference type="AlphaFoldDB" id="A0A0N4WJR3"/>
<evidence type="ECO:0000256" key="1">
    <source>
        <dbReference type="SAM" id="SignalP"/>
    </source>
</evidence>
<evidence type="ECO:0000313" key="3">
    <source>
        <dbReference type="Proteomes" id="UP000268014"/>
    </source>
</evidence>
<keyword evidence="3" id="KW-1185">Reference proteome</keyword>
<dbReference type="EMBL" id="UZAF01017516">
    <property type="protein sequence ID" value="VDO42426.1"/>
    <property type="molecule type" value="Genomic_DNA"/>
</dbReference>
<keyword evidence="1" id="KW-0732">Signal</keyword>
<name>A0A0N4WJR3_HAEPC</name>
<reference evidence="4" key="1">
    <citation type="submission" date="2017-02" db="UniProtKB">
        <authorList>
            <consortium name="WormBaseParasite"/>
        </authorList>
    </citation>
    <scope>IDENTIFICATION</scope>
</reference>
<accession>A0A0N4WJR3</accession>
<reference evidence="2 3" key="2">
    <citation type="submission" date="2018-11" db="EMBL/GenBank/DDBJ databases">
        <authorList>
            <consortium name="Pathogen Informatics"/>
        </authorList>
    </citation>
    <scope>NUCLEOTIDE SEQUENCE [LARGE SCALE GENOMIC DNA]</scope>
    <source>
        <strain evidence="2 3">MHpl1</strain>
    </source>
</reference>
<evidence type="ECO:0000313" key="2">
    <source>
        <dbReference type="EMBL" id="VDO42426.1"/>
    </source>
</evidence>
<gene>
    <name evidence="2" type="ORF">HPLM_LOCUS11264</name>
</gene>
<proteinExistence type="predicted"/>